<dbReference type="GO" id="GO:0009401">
    <property type="term" value="P:phosphoenolpyruvate-dependent sugar phosphotransferase system"/>
    <property type="evidence" value="ECO:0007669"/>
    <property type="project" value="UniProtKB-KW"/>
</dbReference>
<dbReference type="SUPFAM" id="SSF52728">
    <property type="entry name" value="PTS IIb component"/>
    <property type="match status" value="1"/>
</dbReference>
<proteinExistence type="predicted"/>
<evidence type="ECO:0000256" key="7">
    <source>
        <dbReference type="ARBA" id="ARBA00022777"/>
    </source>
</evidence>
<keyword evidence="4" id="KW-0762">Sugar transport</keyword>
<keyword evidence="3" id="KW-0963">Cytoplasm</keyword>
<keyword evidence="2" id="KW-0813">Transport</keyword>
<evidence type="ECO:0000256" key="1">
    <source>
        <dbReference type="ARBA" id="ARBA00004496"/>
    </source>
</evidence>
<evidence type="ECO:0000256" key="4">
    <source>
        <dbReference type="ARBA" id="ARBA00022597"/>
    </source>
</evidence>
<dbReference type="OrthoDB" id="9788818at2"/>
<evidence type="ECO:0000256" key="2">
    <source>
        <dbReference type="ARBA" id="ARBA00022448"/>
    </source>
</evidence>
<keyword evidence="6" id="KW-0598">Phosphotransferase system</keyword>
<dbReference type="GO" id="GO:0005737">
    <property type="term" value="C:cytoplasm"/>
    <property type="evidence" value="ECO:0007669"/>
    <property type="project" value="UniProtKB-SubCell"/>
</dbReference>
<evidence type="ECO:0000256" key="6">
    <source>
        <dbReference type="ARBA" id="ARBA00022683"/>
    </source>
</evidence>
<dbReference type="GO" id="GO:0016301">
    <property type="term" value="F:kinase activity"/>
    <property type="evidence" value="ECO:0007669"/>
    <property type="project" value="UniProtKB-KW"/>
</dbReference>
<dbReference type="InterPro" id="IPR036667">
    <property type="entry name" value="PTS_IIB_sorbose-sp_sf"/>
</dbReference>
<evidence type="ECO:0000256" key="5">
    <source>
        <dbReference type="ARBA" id="ARBA00022679"/>
    </source>
</evidence>
<comment type="subcellular location">
    <subcellularLocation>
        <location evidence="1">Cytoplasm</location>
    </subcellularLocation>
</comment>
<dbReference type="RefSeq" id="WP_078710810.1">
    <property type="nucleotide sequence ID" value="NZ_FUWY01000001.1"/>
</dbReference>
<protein>
    <submittedName>
        <fullName evidence="9">PTS system, mannose-specific IIB component</fullName>
    </submittedName>
</protein>
<dbReference type="Gene3D" id="3.40.35.10">
    <property type="entry name" value="Phosphotransferase system, sorbose subfamily IIB component"/>
    <property type="match status" value="1"/>
</dbReference>
<evidence type="ECO:0000259" key="8">
    <source>
        <dbReference type="PROSITE" id="PS51101"/>
    </source>
</evidence>
<evidence type="ECO:0000313" key="10">
    <source>
        <dbReference type="Proteomes" id="UP000243297"/>
    </source>
</evidence>
<dbReference type="Proteomes" id="UP000243297">
    <property type="component" value="Unassembled WGS sequence"/>
</dbReference>
<sequence length="159" mass="17842">MIKQLRIDDRLIHGEVVVLWLSHTGADTVIVADDQHATNPMLTMTLNLAKPKGVTMHVLTLEDTIKYVNDGSHDVEKIFIVCANAQNALKLVQGCEAIHEVNIGAMRSSNGKKQVTLKVFVDQKDVEDLKEIEKLDRTIYQQTKPDQKRVSLKEIASKL</sequence>
<feature type="domain" description="PTS EIIB type-4" evidence="8">
    <location>
        <begin position="1"/>
        <end position="159"/>
    </location>
</feature>
<keyword evidence="5" id="KW-0808">Transferase</keyword>
<dbReference type="Pfam" id="PF03830">
    <property type="entry name" value="PTSIIB_sorb"/>
    <property type="match status" value="1"/>
</dbReference>
<dbReference type="PROSITE" id="PS51101">
    <property type="entry name" value="PTS_EIIB_TYPE_4"/>
    <property type="match status" value="1"/>
</dbReference>
<evidence type="ECO:0000256" key="3">
    <source>
        <dbReference type="ARBA" id="ARBA00022490"/>
    </source>
</evidence>
<reference evidence="10" key="1">
    <citation type="submission" date="2017-02" db="EMBL/GenBank/DDBJ databases">
        <authorList>
            <person name="Varghese N."/>
            <person name="Submissions S."/>
        </authorList>
    </citation>
    <scope>NUCLEOTIDE SEQUENCE [LARGE SCALE GENOMIC DNA]</scope>
    <source>
        <strain evidence="10">ATCC 25662</strain>
    </source>
</reference>
<accession>A0A1T4K791</accession>
<keyword evidence="10" id="KW-1185">Reference proteome</keyword>
<dbReference type="STRING" id="118967.SAMN02745191_0365"/>
<gene>
    <name evidence="9" type="ORF">SAMN02745191_0365</name>
</gene>
<organism evidence="9 10">
    <name type="scientific">Anaerorhabdus furcosa</name>
    <dbReference type="NCBI Taxonomy" id="118967"/>
    <lineage>
        <taxon>Bacteria</taxon>
        <taxon>Bacillati</taxon>
        <taxon>Bacillota</taxon>
        <taxon>Erysipelotrichia</taxon>
        <taxon>Erysipelotrichales</taxon>
        <taxon>Erysipelotrichaceae</taxon>
        <taxon>Anaerorhabdus</taxon>
    </lineage>
</organism>
<name>A0A1T4K791_9FIRM</name>
<dbReference type="GO" id="GO:0008982">
    <property type="term" value="F:protein-N(PI)-phosphohistidine-sugar phosphotransferase activity"/>
    <property type="evidence" value="ECO:0007669"/>
    <property type="project" value="InterPro"/>
</dbReference>
<dbReference type="InterPro" id="IPR004720">
    <property type="entry name" value="PTS_IIB_sorbose-sp"/>
</dbReference>
<dbReference type="EMBL" id="FUWY01000001">
    <property type="protein sequence ID" value="SJZ38294.1"/>
    <property type="molecule type" value="Genomic_DNA"/>
</dbReference>
<keyword evidence="7" id="KW-0418">Kinase</keyword>
<evidence type="ECO:0000313" key="9">
    <source>
        <dbReference type="EMBL" id="SJZ38294.1"/>
    </source>
</evidence>
<dbReference type="AlphaFoldDB" id="A0A1T4K791"/>